<protein>
    <submittedName>
        <fullName evidence="1">Uncharacterized protein</fullName>
    </submittedName>
</protein>
<organism evidence="1 2">
    <name type="scientific">Hyphomicrobium denitrificans (strain ATCC 51888 / DSM 1869 / NCIMB 11706 / TK 0415)</name>
    <dbReference type="NCBI Taxonomy" id="582899"/>
    <lineage>
        <taxon>Bacteria</taxon>
        <taxon>Pseudomonadati</taxon>
        <taxon>Pseudomonadota</taxon>
        <taxon>Alphaproteobacteria</taxon>
        <taxon>Hyphomicrobiales</taxon>
        <taxon>Hyphomicrobiaceae</taxon>
        <taxon>Hyphomicrobium</taxon>
    </lineage>
</organism>
<dbReference type="AlphaFoldDB" id="D8JVD8"/>
<gene>
    <name evidence="1" type="ordered locus">Hden_2997</name>
</gene>
<keyword evidence="2" id="KW-1185">Reference proteome</keyword>
<name>D8JVD8_HYPDA</name>
<sequence length="127" mass="13600">MSKAPINSDAAAAAASATGLRPDQIERAVAEYRSAAEALHVEPNWQAIMHMSGNGIAIAQYVDPAGETKVTLQIDSHKHRGNWVQERAFVLDGTAYETFGEARAAELLRNATFKPAVVRPSTNGAVK</sequence>
<reference evidence="2" key="1">
    <citation type="journal article" date="2011" name="J. Bacteriol.">
        <title>Genome sequences of eight morphologically diverse alphaproteobacteria.</title>
        <authorList>
            <consortium name="US DOE Joint Genome Institute"/>
            <person name="Brown P.J."/>
            <person name="Kysela D.T."/>
            <person name="Buechlein A."/>
            <person name="Hemmerich C."/>
            <person name="Brun Y.V."/>
        </authorList>
    </citation>
    <scope>NUCLEOTIDE SEQUENCE [LARGE SCALE GENOMIC DNA]</scope>
    <source>
        <strain evidence="2">ATCC 51888 / DSM 1869 / NCIB 11706 / TK 0415</strain>
    </source>
</reference>
<evidence type="ECO:0000313" key="2">
    <source>
        <dbReference type="Proteomes" id="UP000002033"/>
    </source>
</evidence>
<dbReference type="EMBL" id="CP002083">
    <property type="protein sequence ID" value="ADJ24792.1"/>
    <property type="molecule type" value="Genomic_DNA"/>
</dbReference>
<evidence type="ECO:0000313" key="1">
    <source>
        <dbReference type="EMBL" id="ADJ24792.1"/>
    </source>
</evidence>
<dbReference type="STRING" id="582899.Hden_2997"/>
<dbReference type="KEGG" id="hdn:Hden_2997"/>
<dbReference type="RefSeq" id="WP_013216951.1">
    <property type="nucleotide sequence ID" value="NC_014313.1"/>
</dbReference>
<proteinExistence type="predicted"/>
<dbReference type="HOGENOM" id="CLU_1967546_0_0_5"/>
<accession>D8JVD8</accession>
<dbReference type="Proteomes" id="UP000002033">
    <property type="component" value="Chromosome"/>
</dbReference>